<dbReference type="AlphaFoldDB" id="V5KVH7"/>
<keyword evidence="1" id="KW-0496">Mitochondrion</keyword>
<geneLocation type="mitochondrion" evidence="1"/>
<name>V5KVH7_9ALVE</name>
<proteinExistence type="predicted"/>
<organism evidence="1">
    <name type="scientific">Acavomonas peruviana</name>
    <dbReference type="NCBI Taxonomy" id="1542312"/>
    <lineage>
        <taxon>Eukaryota</taxon>
        <taxon>Sar</taxon>
        <taxon>Alveolata</taxon>
        <taxon>Colponemida</taxon>
        <taxon>Acavomonidia</taxon>
        <taxon>Acavomonas</taxon>
    </lineage>
</organism>
<reference evidence="1" key="2">
    <citation type="journal article" date="2014" name="PLoS ONE">
        <title>Description of Colponema vietnamica sp.n. and Acavomonas peruviana n. gen. n. sp., two new alveolate phyla (Colponemidia nom. nov. and Acavomonidia nom. nov.) and their contributions to reconstructing the ancestral state of alveolates and eukaryotes.</title>
        <authorList>
            <person name="Tikhonenkov D.V."/>
            <person name="Janouskovec J."/>
            <person name="Mylnikov A.P."/>
            <person name="Mikhailov K.V."/>
            <person name="Simdyanov T.G."/>
            <person name="Aleoshin V.V."/>
            <person name="Keeling P.J."/>
        </authorList>
    </citation>
    <scope>NUCLEOTIDE SEQUENCE</scope>
    <source>
        <strain evidence="1">Colp-5</strain>
    </source>
</reference>
<evidence type="ECO:0000313" key="1">
    <source>
        <dbReference type="EMBL" id="AHA41657.1"/>
    </source>
</evidence>
<accession>V5KVH7</accession>
<protein>
    <submittedName>
        <fullName evidence="1">Orf136</fullName>
    </submittedName>
</protein>
<sequence length="136" mass="16481">MLKSFLIFKNCYSRANYNNVNCYKIVNNKNNIIFCNLFQKYNFIKSYKVFFNSIIIYIDPTNNFFIKSYSKLNRIIFYKDIIYKKKYMDFDIFFMFDKKKSVFIIDFYKNIKNDICLYSSSSWLVLAVASTNNTKI</sequence>
<dbReference type="EMBL" id="KF651061">
    <property type="protein sequence ID" value="AHA41657.1"/>
    <property type="molecule type" value="Genomic_DNA"/>
</dbReference>
<reference evidence="1" key="1">
    <citation type="journal article" date="2013" name="Curr. Biol.">
        <title>Colponemids represent multiple ancient alveolate lineages.</title>
        <authorList>
            <person name="Janouskovec J."/>
            <person name="Tikhonenkov D.V."/>
            <person name="Mikhailov K.V."/>
            <person name="Simdyanov T.G."/>
            <person name="Aleoshin V.V."/>
            <person name="Mylnikov A.P."/>
            <person name="Keeling P.J."/>
        </authorList>
    </citation>
    <scope>NUCLEOTIDE SEQUENCE</scope>
    <source>
        <strain evidence="1">Colp-5</strain>
    </source>
</reference>
<gene>
    <name evidence="1" type="primary">orf136</name>
</gene>